<evidence type="ECO:0000256" key="4">
    <source>
        <dbReference type="ARBA" id="ARBA00022840"/>
    </source>
</evidence>
<dbReference type="InterPro" id="IPR016185">
    <property type="entry name" value="PreATP-grasp_dom_sf"/>
</dbReference>
<keyword evidence="10" id="KW-1185">Reference proteome</keyword>
<proteinExistence type="predicted"/>
<dbReference type="SUPFAM" id="SSF51246">
    <property type="entry name" value="Rudiment single hybrid motif"/>
    <property type="match status" value="1"/>
</dbReference>
<protein>
    <recommendedName>
        <fullName evidence="1">biotin carboxylase</fullName>
        <ecNumber evidence="1">6.3.4.14</ecNumber>
    </recommendedName>
</protein>
<dbReference type="EMBL" id="JAATEO010000015">
    <property type="protein sequence ID" value="NJP33375.1"/>
    <property type="molecule type" value="Genomic_DNA"/>
</dbReference>
<dbReference type="InterPro" id="IPR011764">
    <property type="entry name" value="Biotin_carboxylation_dom"/>
</dbReference>
<dbReference type="Proteomes" id="UP000783871">
    <property type="component" value="Unassembled WGS sequence"/>
</dbReference>
<dbReference type="InterPro" id="IPR011761">
    <property type="entry name" value="ATP-grasp"/>
</dbReference>
<dbReference type="Pfam" id="PF00289">
    <property type="entry name" value="Biotin_carb_N"/>
    <property type="match status" value="1"/>
</dbReference>
<evidence type="ECO:0000256" key="6">
    <source>
        <dbReference type="PROSITE-ProRule" id="PRU00409"/>
    </source>
</evidence>
<dbReference type="PROSITE" id="PS00866">
    <property type="entry name" value="CPSASE_1"/>
    <property type="match status" value="1"/>
</dbReference>
<name>A0ABX0ZBN2_9ACTN</name>
<dbReference type="RefSeq" id="WP_168001746.1">
    <property type="nucleotide sequence ID" value="NZ_JAATEO010000015.1"/>
</dbReference>
<sequence>MFSTVLIANRGEIALRIARTCREMGIRTVAVCSDSDRDSAIARYADKCVRIGPSAARLSYLNPAAIVTAALQSGAEAVHPGYGFLSEDPDFAEICEANGLTFVGPSAALLRRLGDKAQAREIARAAGLPVLPGSSRSPASLEEAREVAALIGYPVIIKATAGGGGRGMTVVRDPREFGRSWARLRAVAQATFNDPRLYLEKFLENARHVEVQVLGDGNGDVIHLGERDCSVQRRRQKLVEETPAPGLPGELAERIRAAAVHAAREVRYAGAGTYEFLVGDDGDFVFMEVNCRIQVEHPVTEQVTGIDLVREQLRVAAGYGLSVTQEDVQPRGVAIEVRVNAEDPERGFLPTPGVLDEFLPPSGPFVRVDTHGFPGFRVTADYDPLLAKVTVWAPDRRQAIERVDRALAEFRVTGRGVHTTRDFLRRVVANPVFRAAKHTTGLVDEMAVEDAERLRLAG</sequence>
<dbReference type="Gene3D" id="3.30.470.20">
    <property type="entry name" value="ATP-grasp fold, B domain"/>
    <property type="match status" value="1"/>
</dbReference>
<dbReference type="PROSITE" id="PS50979">
    <property type="entry name" value="BC"/>
    <property type="match status" value="1"/>
</dbReference>
<dbReference type="PANTHER" id="PTHR18866">
    <property type="entry name" value="CARBOXYLASE:PYRUVATE/ACETYL-COA/PROPIONYL-COA CARBOXYLASE"/>
    <property type="match status" value="1"/>
</dbReference>
<keyword evidence="3 6" id="KW-0547">Nucleotide-binding</keyword>
<evidence type="ECO:0000256" key="1">
    <source>
        <dbReference type="ARBA" id="ARBA00013263"/>
    </source>
</evidence>
<dbReference type="Pfam" id="PF02786">
    <property type="entry name" value="CPSase_L_D2"/>
    <property type="match status" value="1"/>
</dbReference>
<feature type="domain" description="ATP-grasp" evidence="7">
    <location>
        <begin position="120"/>
        <end position="317"/>
    </location>
</feature>
<dbReference type="PANTHER" id="PTHR18866:SF33">
    <property type="entry name" value="METHYLCROTONOYL-COA CARBOXYLASE SUBUNIT ALPHA, MITOCHONDRIAL-RELATED"/>
    <property type="match status" value="1"/>
</dbReference>
<organism evidence="9 10">
    <name type="scientific">Micromonospora thermarum</name>
    <dbReference type="NCBI Taxonomy" id="2720024"/>
    <lineage>
        <taxon>Bacteria</taxon>
        <taxon>Bacillati</taxon>
        <taxon>Actinomycetota</taxon>
        <taxon>Actinomycetes</taxon>
        <taxon>Micromonosporales</taxon>
        <taxon>Micromonosporaceae</taxon>
        <taxon>Micromonospora</taxon>
    </lineage>
</organism>
<evidence type="ECO:0000313" key="9">
    <source>
        <dbReference type="EMBL" id="NJP33375.1"/>
    </source>
</evidence>
<evidence type="ECO:0000256" key="3">
    <source>
        <dbReference type="ARBA" id="ARBA00022741"/>
    </source>
</evidence>
<reference evidence="9 10" key="1">
    <citation type="submission" date="2020-03" db="EMBL/GenBank/DDBJ databases">
        <title>WGS of actinomycetes isolated from Thailand.</title>
        <authorList>
            <person name="Thawai C."/>
        </authorList>
    </citation>
    <scope>NUCLEOTIDE SEQUENCE [LARGE SCALE GENOMIC DNA]</scope>
    <source>
        <strain evidence="9 10">HSS6-12</strain>
    </source>
</reference>
<dbReference type="InterPro" id="IPR005481">
    <property type="entry name" value="BC-like_N"/>
</dbReference>
<dbReference type="Pfam" id="PF02785">
    <property type="entry name" value="Biotin_carb_C"/>
    <property type="match status" value="1"/>
</dbReference>
<dbReference type="InterPro" id="IPR011054">
    <property type="entry name" value="Rudment_hybrid_motif"/>
</dbReference>
<gene>
    <name evidence="9" type="ORF">HCJ94_15620</name>
</gene>
<keyword evidence="2" id="KW-0436">Ligase</keyword>
<dbReference type="InterPro" id="IPR005479">
    <property type="entry name" value="CPAse_ATP-bd"/>
</dbReference>
<evidence type="ECO:0000313" key="10">
    <source>
        <dbReference type="Proteomes" id="UP000783871"/>
    </source>
</evidence>
<dbReference type="SUPFAM" id="SSF52440">
    <property type="entry name" value="PreATP-grasp domain"/>
    <property type="match status" value="1"/>
</dbReference>
<dbReference type="SUPFAM" id="SSF56059">
    <property type="entry name" value="Glutathione synthetase ATP-binding domain-like"/>
    <property type="match status" value="1"/>
</dbReference>
<dbReference type="InterPro" id="IPR005482">
    <property type="entry name" value="Biotin_COase_C"/>
</dbReference>
<accession>A0ABX0ZBN2</accession>
<keyword evidence="5" id="KW-0092">Biotin</keyword>
<keyword evidence="4 6" id="KW-0067">ATP-binding</keyword>
<dbReference type="InterPro" id="IPR050856">
    <property type="entry name" value="Biotin_carboxylase_complex"/>
</dbReference>
<feature type="domain" description="Biotin carboxylation" evidence="8">
    <location>
        <begin position="1"/>
        <end position="448"/>
    </location>
</feature>
<evidence type="ECO:0000259" key="7">
    <source>
        <dbReference type="PROSITE" id="PS50975"/>
    </source>
</evidence>
<evidence type="ECO:0000256" key="2">
    <source>
        <dbReference type="ARBA" id="ARBA00022598"/>
    </source>
</evidence>
<evidence type="ECO:0000259" key="8">
    <source>
        <dbReference type="PROSITE" id="PS50979"/>
    </source>
</evidence>
<dbReference type="SMART" id="SM00878">
    <property type="entry name" value="Biotin_carb_C"/>
    <property type="match status" value="1"/>
</dbReference>
<comment type="caution">
    <text evidence="9">The sequence shown here is derived from an EMBL/GenBank/DDBJ whole genome shotgun (WGS) entry which is preliminary data.</text>
</comment>
<dbReference type="PROSITE" id="PS50975">
    <property type="entry name" value="ATP_GRASP"/>
    <property type="match status" value="1"/>
</dbReference>
<dbReference type="EC" id="6.3.4.14" evidence="1"/>
<evidence type="ECO:0000256" key="5">
    <source>
        <dbReference type="ARBA" id="ARBA00023267"/>
    </source>
</evidence>